<evidence type="ECO:0000256" key="1">
    <source>
        <dbReference type="SAM" id="MobiDB-lite"/>
    </source>
</evidence>
<dbReference type="InterPro" id="IPR024943">
    <property type="entry name" value="Enhancer_polycomb"/>
</dbReference>
<dbReference type="GO" id="GO:0006357">
    <property type="term" value="P:regulation of transcription by RNA polymerase II"/>
    <property type="evidence" value="ECO:0007669"/>
    <property type="project" value="InterPro"/>
</dbReference>
<evidence type="ECO:0000313" key="2">
    <source>
        <dbReference type="Ensembl" id="ENSSSCP00060021633.1"/>
    </source>
</evidence>
<dbReference type="PANTHER" id="PTHR14898">
    <property type="entry name" value="ENHANCER OF POLYCOMB"/>
    <property type="match status" value="1"/>
</dbReference>
<evidence type="ECO:0008006" key="4">
    <source>
        <dbReference type="Google" id="ProtNLM"/>
    </source>
</evidence>
<feature type="compositionally biased region" description="Pro residues" evidence="1">
    <location>
        <begin position="112"/>
        <end position="127"/>
    </location>
</feature>
<dbReference type="AlphaFoldDB" id="A0A8D1VC21"/>
<name>A0A8D1VC21_PIG</name>
<evidence type="ECO:0000313" key="3">
    <source>
        <dbReference type="Proteomes" id="UP000694723"/>
    </source>
</evidence>
<dbReference type="GO" id="GO:0035267">
    <property type="term" value="C:NuA4 histone acetyltransferase complex"/>
    <property type="evidence" value="ECO:0007669"/>
    <property type="project" value="InterPro"/>
</dbReference>
<reference evidence="2" key="1">
    <citation type="submission" date="2025-08" db="UniProtKB">
        <authorList>
            <consortium name="Ensembl"/>
        </authorList>
    </citation>
    <scope>IDENTIFICATION</scope>
</reference>
<sequence length="339" mass="35252">MSKLSFRARALDASKPLPVFRCEDLPDLHEYASINRAVPQMPTGMEKEEESVRVNSPVRPAARPRSLRCLRRRRSTDPHKMAAIFSPPPTPGAGRALTPPPPASTPGRRGPAGPPFGPPADPGPLDPGPAQFGRPKGTKGSRDKAAGSHFVVGALGLGLVHPERERAGRRGCSGGPACSPLRGPLGGALGPARPPRAAGAGSAGSGRAGALLARRPAIGSGGAAPRGAPAAGPGAAGLRAAGGPGLRAAGIGLLLSVLFRDFCIHFSRLPVSRRVGGELLLFPTFALILENTLQIWGVLVAFLKARNFIITCFPESNLIPPDCLLLNLEEKRPHLKKMS</sequence>
<accession>A0A8D1VC21</accession>
<protein>
    <recommendedName>
        <fullName evidence="4">Enhancer of polycomb homolog 1</fullName>
    </recommendedName>
</protein>
<feature type="region of interest" description="Disordered" evidence="1">
    <location>
        <begin position="41"/>
        <end position="144"/>
    </location>
</feature>
<dbReference type="Ensembl" id="ENSSSCT00060050606.1">
    <property type="protein sequence ID" value="ENSSSCP00060021633.1"/>
    <property type="gene ID" value="ENSSSCG00060037381.1"/>
</dbReference>
<proteinExistence type="predicted"/>
<organism evidence="2 3">
    <name type="scientific">Sus scrofa</name>
    <name type="common">Pig</name>
    <dbReference type="NCBI Taxonomy" id="9823"/>
    <lineage>
        <taxon>Eukaryota</taxon>
        <taxon>Metazoa</taxon>
        <taxon>Chordata</taxon>
        <taxon>Craniata</taxon>
        <taxon>Vertebrata</taxon>
        <taxon>Euteleostomi</taxon>
        <taxon>Mammalia</taxon>
        <taxon>Eutheria</taxon>
        <taxon>Laurasiatheria</taxon>
        <taxon>Artiodactyla</taxon>
        <taxon>Suina</taxon>
        <taxon>Suidae</taxon>
        <taxon>Sus</taxon>
    </lineage>
</organism>
<feature type="region of interest" description="Disordered" evidence="1">
    <location>
        <begin position="183"/>
        <end position="205"/>
    </location>
</feature>
<feature type="compositionally biased region" description="Basic residues" evidence="1">
    <location>
        <begin position="65"/>
        <end position="74"/>
    </location>
</feature>
<dbReference type="Proteomes" id="UP000694723">
    <property type="component" value="Unplaced"/>
</dbReference>